<organism evidence="4 5">
    <name type="scientific">Aspergillus carbonarius (strain ITEM 5010)</name>
    <dbReference type="NCBI Taxonomy" id="602072"/>
    <lineage>
        <taxon>Eukaryota</taxon>
        <taxon>Fungi</taxon>
        <taxon>Dikarya</taxon>
        <taxon>Ascomycota</taxon>
        <taxon>Pezizomycotina</taxon>
        <taxon>Eurotiomycetes</taxon>
        <taxon>Eurotiomycetidae</taxon>
        <taxon>Eurotiales</taxon>
        <taxon>Aspergillaceae</taxon>
        <taxon>Aspergillus</taxon>
        <taxon>Aspergillus subgen. Circumdati</taxon>
    </lineage>
</organism>
<keyword evidence="2" id="KW-1133">Transmembrane helix</keyword>
<dbReference type="STRING" id="602072.A0A1R3RLH6"/>
<protein>
    <recommendedName>
        <fullName evidence="3">DUF7730 domain-containing protein</fullName>
    </recommendedName>
</protein>
<feature type="region of interest" description="Disordered" evidence="1">
    <location>
        <begin position="1"/>
        <end position="50"/>
    </location>
</feature>
<sequence length="281" mass="31738">MAMASTRTDTVNTFFNLETRNPEPICREPSNHHSIPTNPPSSSPPRKSLLSLPPELRIQIYELLLINRFTRDDPPHHHHIHNTKPINLALLPTTITITTPPSSPSPSLKSQSQSQSPSPSQTLTPSILLLNKQISTESLPILYTLNTFALTAPHHLTTFLSLIGPQNTHLLRSLDIFVPWRRNEIWPWVVLLNFLSTQAPGLRYMRVGWDADCEHPGRLKPGAEERGLGDNLLFVHALGRIRQLESDYGFISIDVLRLILVLTLIDTLCLNYLLVLELLYI</sequence>
<keyword evidence="5" id="KW-1185">Reference proteome</keyword>
<reference evidence="5" key="1">
    <citation type="journal article" date="2017" name="Genome Biol.">
        <title>Comparative genomics reveals high biological diversity and specific adaptations in the industrially and medically important fungal genus Aspergillus.</title>
        <authorList>
            <person name="de Vries R.P."/>
            <person name="Riley R."/>
            <person name="Wiebenga A."/>
            <person name="Aguilar-Osorio G."/>
            <person name="Amillis S."/>
            <person name="Uchima C.A."/>
            <person name="Anderluh G."/>
            <person name="Asadollahi M."/>
            <person name="Askin M."/>
            <person name="Barry K."/>
            <person name="Battaglia E."/>
            <person name="Bayram O."/>
            <person name="Benocci T."/>
            <person name="Braus-Stromeyer S.A."/>
            <person name="Caldana C."/>
            <person name="Canovas D."/>
            <person name="Cerqueira G.C."/>
            <person name="Chen F."/>
            <person name="Chen W."/>
            <person name="Choi C."/>
            <person name="Clum A."/>
            <person name="Dos Santos R.A."/>
            <person name="Damasio A.R."/>
            <person name="Diallinas G."/>
            <person name="Emri T."/>
            <person name="Fekete E."/>
            <person name="Flipphi M."/>
            <person name="Freyberg S."/>
            <person name="Gallo A."/>
            <person name="Gournas C."/>
            <person name="Habgood R."/>
            <person name="Hainaut M."/>
            <person name="Harispe M.L."/>
            <person name="Henrissat B."/>
            <person name="Hilden K.S."/>
            <person name="Hope R."/>
            <person name="Hossain A."/>
            <person name="Karabika E."/>
            <person name="Karaffa L."/>
            <person name="Karanyi Z."/>
            <person name="Krasevec N."/>
            <person name="Kuo A."/>
            <person name="Kusch H."/>
            <person name="LaButti K."/>
            <person name="Lagendijk E.L."/>
            <person name="Lapidus A."/>
            <person name="Levasseur A."/>
            <person name="Lindquist E."/>
            <person name="Lipzen A."/>
            <person name="Logrieco A.F."/>
            <person name="MacCabe A."/>
            <person name="Maekelae M.R."/>
            <person name="Malavazi I."/>
            <person name="Melin P."/>
            <person name="Meyer V."/>
            <person name="Mielnichuk N."/>
            <person name="Miskei M."/>
            <person name="Molnar A.P."/>
            <person name="Mule G."/>
            <person name="Ngan C.Y."/>
            <person name="Orejas M."/>
            <person name="Orosz E."/>
            <person name="Ouedraogo J.P."/>
            <person name="Overkamp K.M."/>
            <person name="Park H.-S."/>
            <person name="Perrone G."/>
            <person name="Piumi F."/>
            <person name="Punt P.J."/>
            <person name="Ram A.F."/>
            <person name="Ramon A."/>
            <person name="Rauscher S."/>
            <person name="Record E."/>
            <person name="Riano-Pachon D.M."/>
            <person name="Robert V."/>
            <person name="Roehrig J."/>
            <person name="Ruller R."/>
            <person name="Salamov A."/>
            <person name="Salih N.S."/>
            <person name="Samson R.A."/>
            <person name="Sandor E."/>
            <person name="Sanguinetti M."/>
            <person name="Schuetze T."/>
            <person name="Sepcic K."/>
            <person name="Shelest E."/>
            <person name="Sherlock G."/>
            <person name="Sophianopoulou V."/>
            <person name="Squina F.M."/>
            <person name="Sun H."/>
            <person name="Susca A."/>
            <person name="Todd R.B."/>
            <person name="Tsang A."/>
            <person name="Unkles S.E."/>
            <person name="van de Wiele N."/>
            <person name="van Rossen-Uffink D."/>
            <person name="Oliveira J.V."/>
            <person name="Vesth T.C."/>
            <person name="Visser J."/>
            <person name="Yu J.-H."/>
            <person name="Zhou M."/>
            <person name="Andersen M.R."/>
            <person name="Archer D.B."/>
            <person name="Baker S.E."/>
            <person name="Benoit I."/>
            <person name="Brakhage A.A."/>
            <person name="Braus G.H."/>
            <person name="Fischer R."/>
            <person name="Frisvad J.C."/>
            <person name="Goldman G.H."/>
            <person name="Houbraken J."/>
            <person name="Oakley B."/>
            <person name="Pocsi I."/>
            <person name="Scazzocchio C."/>
            <person name="Seiboth B."/>
            <person name="vanKuyk P.A."/>
            <person name="Wortman J."/>
            <person name="Dyer P.S."/>
            <person name="Grigoriev I.V."/>
        </authorList>
    </citation>
    <scope>NUCLEOTIDE SEQUENCE [LARGE SCALE GENOMIC DNA]</scope>
    <source>
        <strain evidence="5">ITEM 5010</strain>
    </source>
</reference>
<dbReference type="VEuPathDB" id="FungiDB:ASPCADRAFT_130826"/>
<dbReference type="EMBL" id="KV907500">
    <property type="protein sequence ID" value="OOF95342.1"/>
    <property type="molecule type" value="Genomic_DNA"/>
</dbReference>
<dbReference type="PANTHER" id="PTHR42085:SF8">
    <property type="entry name" value="F-BOX DOMAIN-CONTAINING PROTEIN"/>
    <property type="match status" value="1"/>
</dbReference>
<feature type="region of interest" description="Disordered" evidence="1">
    <location>
        <begin position="99"/>
        <end position="123"/>
    </location>
</feature>
<dbReference type="PANTHER" id="PTHR42085">
    <property type="entry name" value="F-BOX DOMAIN-CONTAINING PROTEIN"/>
    <property type="match status" value="1"/>
</dbReference>
<evidence type="ECO:0000256" key="2">
    <source>
        <dbReference type="SAM" id="Phobius"/>
    </source>
</evidence>
<name>A0A1R3RLH6_ASPC5</name>
<proteinExistence type="predicted"/>
<feature type="compositionally biased region" description="Polar residues" evidence="1">
    <location>
        <begin position="1"/>
        <end position="19"/>
    </location>
</feature>
<evidence type="ECO:0000313" key="5">
    <source>
        <dbReference type="Proteomes" id="UP000188318"/>
    </source>
</evidence>
<dbReference type="AlphaFoldDB" id="A0A1R3RLH6"/>
<dbReference type="InterPro" id="IPR056632">
    <property type="entry name" value="DUF7730"/>
</dbReference>
<feature type="transmembrane region" description="Helical" evidence="2">
    <location>
        <begin position="255"/>
        <end position="280"/>
    </location>
</feature>
<accession>A0A1R3RLH6</accession>
<dbReference type="Pfam" id="PF24864">
    <property type="entry name" value="DUF7730"/>
    <property type="match status" value="1"/>
</dbReference>
<feature type="domain" description="DUF7730" evidence="3">
    <location>
        <begin position="49"/>
        <end position="178"/>
    </location>
</feature>
<evidence type="ECO:0000313" key="4">
    <source>
        <dbReference type="EMBL" id="OOF95342.1"/>
    </source>
</evidence>
<keyword evidence="2" id="KW-0812">Transmembrane</keyword>
<evidence type="ECO:0000259" key="3">
    <source>
        <dbReference type="Pfam" id="PF24864"/>
    </source>
</evidence>
<dbReference type="OrthoDB" id="4485238at2759"/>
<dbReference type="Proteomes" id="UP000188318">
    <property type="component" value="Unassembled WGS sequence"/>
</dbReference>
<evidence type="ECO:0000256" key="1">
    <source>
        <dbReference type="SAM" id="MobiDB-lite"/>
    </source>
</evidence>
<gene>
    <name evidence="4" type="ORF">ASPCADRAFT_130826</name>
</gene>
<dbReference type="InterPro" id="IPR038883">
    <property type="entry name" value="AN11006-like"/>
</dbReference>
<keyword evidence="2" id="KW-0472">Membrane</keyword>